<name>A0ABT3TBL9_9GAMM</name>
<keyword evidence="3" id="KW-0238">DNA-binding</keyword>
<dbReference type="SMART" id="SM00422">
    <property type="entry name" value="HTH_MERR"/>
    <property type="match status" value="1"/>
</dbReference>
<keyword evidence="7" id="KW-1185">Reference proteome</keyword>
<keyword evidence="2" id="KW-0805">Transcription regulation</keyword>
<feature type="domain" description="HTH merR-type" evidence="5">
    <location>
        <begin position="17"/>
        <end position="86"/>
    </location>
</feature>
<dbReference type="InterPro" id="IPR009061">
    <property type="entry name" value="DNA-bd_dom_put_sf"/>
</dbReference>
<evidence type="ECO:0000256" key="3">
    <source>
        <dbReference type="ARBA" id="ARBA00023125"/>
    </source>
</evidence>
<dbReference type="CDD" id="cd01104">
    <property type="entry name" value="HTH_MlrA-CarA"/>
    <property type="match status" value="1"/>
</dbReference>
<sequence length="329" mass="36672">MVRVHTMNAPVIDSRPLYGIGTVARLSRLKPDTLRIWERRYGLGASQKTESGRRLYTQTDLDHLQIVSRLVDNGFRIGEIATLERKTLAALADAEGVSQKHLDANGSRYRYLFAGETLCQWLDQHPGCLSRLDSLLMRAPMESLLENIDPSSSEIDALVLETPRLGSTQLQMLESLRQRFSTLSITVLCSNCSKNTTSHLADMDIRVVEEKLDTQRFASILRDIQCQLETAEGSADTGDLVSTQPILFDTAALQSIAVAPSHLECACSQHLANIIQALQEFEAYTRDCEVNNWNDAAAHSCIYAYTNQARWLMEKSLGIALEESKTASH</sequence>
<dbReference type="Pfam" id="PF13411">
    <property type="entry name" value="MerR_1"/>
    <property type="match status" value="1"/>
</dbReference>
<evidence type="ECO:0000256" key="4">
    <source>
        <dbReference type="ARBA" id="ARBA00023163"/>
    </source>
</evidence>
<dbReference type="PANTHER" id="PTHR30204">
    <property type="entry name" value="REDOX-CYCLING DRUG-SENSING TRANSCRIPTIONAL ACTIVATOR SOXR"/>
    <property type="match status" value="1"/>
</dbReference>
<dbReference type="Gene3D" id="1.10.1660.10">
    <property type="match status" value="1"/>
</dbReference>
<keyword evidence="4" id="KW-0804">Transcription</keyword>
<proteinExistence type="predicted"/>
<dbReference type="InterPro" id="IPR000551">
    <property type="entry name" value="MerR-type_HTH_dom"/>
</dbReference>
<organism evidence="6 7">
    <name type="scientific">Candidatus Litorirhabdus singularis</name>
    <dbReference type="NCBI Taxonomy" id="2518993"/>
    <lineage>
        <taxon>Bacteria</taxon>
        <taxon>Pseudomonadati</taxon>
        <taxon>Pseudomonadota</taxon>
        <taxon>Gammaproteobacteria</taxon>
        <taxon>Cellvibrionales</taxon>
        <taxon>Halieaceae</taxon>
        <taxon>Candidatus Litorirhabdus</taxon>
    </lineage>
</organism>
<keyword evidence="1" id="KW-0678">Repressor</keyword>
<comment type="caution">
    <text evidence="6">The sequence shown here is derived from an EMBL/GenBank/DDBJ whole genome shotgun (WGS) entry which is preliminary data.</text>
</comment>
<evidence type="ECO:0000259" key="5">
    <source>
        <dbReference type="PROSITE" id="PS50937"/>
    </source>
</evidence>
<dbReference type="Proteomes" id="UP001143362">
    <property type="component" value="Unassembled WGS sequence"/>
</dbReference>
<evidence type="ECO:0000256" key="1">
    <source>
        <dbReference type="ARBA" id="ARBA00022491"/>
    </source>
</evidence>
<dbReference type="PANTHER" id="PTHR30204:SF69">
    <property type="entry name" value="MERR-FAMILY TRANSCRIPTIONAL REGULATOR"/>
    <property type="match status" value="1"/>
</dbReference>
<evidence type="ECO:0000313" key="6">
    <source>
        <dbReference type="EMBL" id="MCX2979674.1"/>
    </source>
</evidence>
<protein>
    <submittedName>
        <fullName evidence="6">MerR family transcriptional regulator</fullName>
    </submittedName>
</protein>
<evidence type="ECO:0000256" key="2">
    <source>
        <dbReference type="ARBA" id="ARBA00023015"/>
    </source>
</evidence>
<accession>A0ABT3TBL9</accession>
<evidence type="ECO:0000313" key="7">
    <source>
        <dbReference type="Proteomes" id="UP001143362"/>
    </source>
</evidence>
<dbReference type="InterPro" id="IPR047057">
    <property type="entry name" value="MerR_fam"/>
</dbReference>
<dbReference type="PROSITE" id="PS50937">
    <property type="entry name" value="HTH_MERR_2"/>
    <property type="match status" value="1"/>
</dbReference>
<dbReference type="EMBL" id="SHNN01000001">
    <property type="protein sequence ID" value="MCX2979674.1"/>
    <property type="molecule type" value="Genomic_DNA"/>
</dbReference>
<reference evidence="6" key="1">
    <citation type="submission" date="2019-02" db="EMBL/GenBank/DDBJ databases">
        <authorList>
            <person name="Li S.-H."/>
        </authorList>
    </citation>
    <scope>NUCLEOTIDE SEQUENCE</scope>
    <source>
        <strain evidence="6">IMCC14734</strain>
    </source>
</reference>
<gene>
    <name evidence="6" type="ORF">EYC98_02225</name>
</gene>
<dbReference type="SUPFAM" id="SSF46955">
    <property type="entry name" value="Putative DNA-binding domain"/>
    <property type="match status" value="1"/>
</dbReference>